<dbReference type="RefSeq" id="WP_343884901.1">
    <property type="nucleotide sequence ID" value="NZ_BAAAKI010000004.1"/>
</dbReference>
<accession>A0ABW1X1R5</accession>
<dbReference type="InterPro" id="IPR045920">
    <property type="entry name" value="DUF6339"/>
</dbReference>
<keyword evidence="2" id="KW-1185">Reference proteome</keyword>
<gene>
    <name evidence="1" type="ORF">ACFP57_05580</name>
</gene>
<dbReference type="EMBL" id="JBHSUA010000009">
    <property type="protein sequence ID" value="MFC6396460.1"/>
    <property type="molecule type" value="Genomic_DNA"/>
</dbReference>
<dbReference type="Pfam" id="PF19866">
    <property type="entry name" value="DUF6339"/>
    <property type="match status" value="1"/>
</dbReference>
<evidence type="ECO:0000313" key="2">
    <source>
        <dbReference type="Proteomes" id="UP001596266"/>
    </source>
</evidence>
<reference evidence="2" key="1">
    <citation type="journal article" date="2019" name="Int. J. Syst. Evol. Microbiol.">
        <title>The Global Catalogue of Microorganisms (GCM) 10K type strain sequencing project: providing services to taxonomists for standard genome sequencing and annotation.</title>
        <authorList>
            <consortium name="The Broad Institute Genomics Platform"/>
            <consortium name="The Broad Institute Genome Sequencing Center for Infectious Disease"/>
            <person name="Wu L."/>
            <person name="Ma J."/>
        </authorList>
    </citation>
    <scope>NUCLEOTIDE SEQUENCE [LARGE SCALE GENOMIC DNA]</scope>
    <source>
        <strain evidence="2">CGMCC 1.15277</strain>
    </source>
</reference>
<organism evidence="1 2">
    <name type="scientific">Luteococcus sanguinis</name>
    <dbReference type="NCBI Taxonomy" id="174038"/>
    <lineage>
        <taxon>Bacteria</taxon>
        <taxon>Bacillati</taxon>
        <taxon>Actinomycetota</taxon>
        <taxon>Actinomycetes</taxon>
        <taxon>Propionibacteriales</taxon>
        <taxon>Propionibacteriaceae</taxon>
        <taxon>Luteococcus</taxon>
    </lineage>
</organism>
<comment type="caution">
    <text evidence="1">The sequence shown here is derived from an EMBL/GenBank/DDBJ whole genome shotgun (WGS) entry which is preliminary data.</text>
</comment>
<dbReference type="Proteomes" id="UP001596266">
    <property type="component" value="Unassembled WGS sequence"/>
</dbReference>
<sequence>MSSRLIPRLTSEGANLRFRDLQALLGQGLDPLDLVQLDASESRPNETGGQAASLEEIRDWRAKIRETVTPIHVPSKAANDRHGLELGRALNEFLDPIPGDAAHDGTWSFLSLYVLPDIVNERWPGSSGDEGYKLSIDRWVGAQTAGARDRNYVKTSWQRYNVLGEVMETAENPLGEDEFVALTERSALARNKRLVQAAARAVASYDQSRQRMDFTRNLMKRLCYQSGARTLDLLSDAELSAFVDKAVDHVSSAGLSKESEPTGPRRAKG</sequence>
<name>A0ABW1X1R5_9ACTN</name>
<evidence type="ECO:0000313" key="1">
    <source>
        <dbReference type="EMBL" id="MFC6396460.1"/>
    </source>
</evidence>
<protein>
    <submittedName>
        <fullName evidence="1">DUF6339 family protein</fullName>
    </submittedName>
</protein>
<proteinExistence type="predicted"/>